<organism evidence="1 2">
    <name type="scientific">Trifolium pratense</name>
    <name type="common">Red clover</name>
    <dbReference type="NCBI Taxonomy" id="57577"/>
    <lineage>
        <taxon>Eukaryota</taxon>
        <taxon>Viridiplantae</taxon>
        <taxon>Streptophyta</taxon>
        <taxon>Embryophyta</taxon>
        <taxon>Tracheophyta</taxon>
        <taxon>Spermatophyta</taxon>
        <taxon>Magnoliopsida</taxon>
        <taxon>eudicotyledons</taxon>
        <taxon>Gunneridae</taxon>
        <taxon>Pentapetalae</taxon>
        <taxon>rosids</taxon>
        <taxon>fabids</taxon>
        <taxon>Fabales</taxon>
        <taxon>Fabaceae</taxon>
        <taxon>Papilionoideae</taxon>
        <taxon>50 kb inversion clade</taxon>
        <taxon>NPAAA clade</taxon>
        <taxon>Hologalegina</taxon>
        <taxon>IRL clade</taxon>
        <taxon>Trifolieae</taxon>
        <taxon>Trifolium</taxon>
    </lineage>
</organism>
<proteinExistence type="predicted"/>
<evidence type="ECO:0000313" key="1">
    <source>
        <dbReference type="EMBL" id="CAJ2629426.1"/>
    </source>
</evidence>
<sequence>MMYMYLINIPLLITDMDYVSSTMILLMTCVVTYFLGSLYARSKNSNKLPPGPSIFTIMSHVFELYYKPQQTLAKFAKFYGPVMLIKLCTETTVIISSSDMAKEILHTNDSLFTDRSVPDNATTHNHDNFSVVFLPYSPLWQHLRKICHNNLLSNKTLDGSQELRRMKLKDLLNDMHKSSLTGETVDIGRAAFKACINFLSYTFVSQDFVESLDDEYKYIVSTLLSSVGTPNIADHFPILKILDPQGIRRHTDKYFAKVFYAFDVIIEKRMKLRQSEDYVSMNDMLDSLLDISKEDSQKMDKNLIKHLLFDLLVAGTDTSALGLERAMTRLVHHPEAMSKAKKELEEIIGLGNPIEESDIDRLPYLNAVIKESLRLHPPAPMLLPRKARVDVEISGYTIPKGAQVLINEWAIGRTDIWDDADSFSPERFLGSEIDVKGRHFKLTPFGSGRRICPGSPLAVRMLHLMLGSLINSFDWKLENNMEAKDMNLDKPLRAIPVALNKVY</sequence>
<reference evidence="1" key="1">
    <citation type="submission" date="2023-10" db="EMBL/GenBank/DDBJ databases">
        <authorList>
            <person name="Rodriguez Cubillos JULIANA M."/>
            <person name="De Vega J."/>
        </authorList>
    </citation>
    <scope>NUCLEOTIDE SEQUENCE</scope>
</reference>
<name>A0ACB0IBE6_TRIPR</name>
<protein>
    <submittedName>
        <fullName evidence="1">Uncharacterized protein</fullName>
    </submittedName>
</protein>
<keyword evidence="2" id="KW-1185">Reference proteome</keyword>
<comment type="caution">
    <text evidence="1">The sequence shown here is derived from an EMBL/GenBank/DDBJ whole genome shotgun (WGS) entry which is preliminary data.</text>
</comment>
<dbReference type="Proteomes" id="UP001177021">
    <property type="component" value="Unassembled WGS sequence"/>
</dbReference>
<gene>
    <name evidence="1" type="ORF">MILVUS5_LOCUS1415</name>
</gene>
<evidence type="ECO:0000313" key="2">
    <source>
        <dbReference type="Proteomes" id="UP001177021"/>
    </source>
</evidence>
<dbReference type="EMBL" id="CASHSV030000001">
    <property type="protein sequence ID" value="CAJ2629426.1"/>
    <property type="molecule type" value="Genomic_DNA"/>
</dbReference>
<accession>A0ACB0IBE6</accession>